<protein>
    <submittedName>
        <fullName evidence="2">Uncharacterized protein</fullName>
    </submittedName>
</protein>
<proteinExistence type="predicted"/>
<evidence type="ECO:0000256" key="1">
    <source>
        <dbReference type="SAM" id="MobiDB-lite"/>
    </source>
</evidence>
<organism evidence="2 3">
    <name type="scientific">Haloferula sargassicola</name>
    <dbReference type="NCBI Taxonomy" id="490096"/>
    <lineage>
        <taxon>Bacteria</taxon>
        <taxon>Pseudomonadati</taxon>
        <taxon>Verrucomicrobiota</taxon>
        <taxon>Verrucomicrobiia</taxon>
        <taxon>Verrucomicrobiales</taxon>
        <taxon>Verrucomicrobiaceae</taxon>
        <taxon>Haloferula</taxon>
    </lineage>
</organism>
<keyword evidence="3" id="KW-1185">Reference proteome</keyword>
<sequence>MKDEFANRQNMHLTVLKLLENPAFQPAWKNQKPTAFTTRAAEFGTVVNGLTQLISDQQAATTGYAGDKEREEEELETLAHEIGQTLSDWFEENDREGDAAQIDLSLHRWQRLRDAELIAKARLLHTKLTAALAEDAAGLAEYGLTPDDATALKKETDDFERVTADPSAAISRRKALTAALRPKFRVAAVLLKKMDRLVPRLRRNPGGPEFAAAWAASRIIRDLGGSAGETDESPGTPEPEAPAA</sequence>
<evidence type="ECO:0000313" key="2">
    <source>
        <dbReference type="EMBL" id="GAA5480807.1"/>
    </source>
</evidence>
<evidence type="ECO:0000313" key="3">
    <source>
        <dbReference type="Proteomes" id="UP001476282"/>
    </source>
</evidence>
<dbReference type="EMBL" id="BAABRI010000001">
    <property type="protein sequence ID" value="GAA5480807.1"/>
    <property type="molecule type" value="Genomic_DNA"/>
</dbReference>
<gene>
    <name evidence="2" type="ORF">Hsar01_00011</name>
</gene>
<reference evidence="2 3" key="1">
    <citation type="submission" date="2024-02" db="EMBL/GenBank/DDBJ databases">
        <title>Haloferula sargassicola NBRC 104335.</title>
        <authorList>
            <person name="Ichikawa N."/>
            <person name="Katano-Makiyama Y."/>
            <person name="Hidaka K."/>
        </authorList>
    </citation>
    <scope>NUCLEOTIDE SEQUENCE [LARGE SCALE GENOMIC DNA]</scope>
    <source>
        <strain evidence="2 3">NBRC 104335</strain>
    </source>
</reference>
<dbReference type="Proteomes" id="UP001476282">
    <property type="component" value="Unassembled WGS sequence"/>
</dbReference>
<accession>A0ABP9UHI6</accession>
<name>A0ABP9UHI6_9BACT</name>
<comment type="caution">
    <text evidence="2">The sequence shown here is derived from an EMBL/GenBank/DDBJ whole genome shotgun (WGS) entry which is preliminary data.</text>
</comment>
<feature type="region of interest" description="Disordered" evidence="1">
    <location>
        <begin position="223"/>
        <end position="244"/>
    </location>
</feature>
<dbReference type="RefSeq" id="WP_353564968.1">
    <property type="nucleotide sequence ID" value="NZ_BAABRI010000001.1"/>
</dbReference>